<dbReference type="GeneID" id="24566380"/>
<dbReference type="OrthoDB" id="365460at2759"/>
<keyword evidence="1" id="KW-0472">Membrane</keyword>
<keyword evidence="1" id="KW-1133">Transmembrane helix</keyword>
<dbReference type="STRING" id="5866.A0A061DE04"/>
<accession>A0A061DE04</accession>
<organism evidence="2 3">
    <name type="scientific">Babesia bigemina</name>
    <dbReference type="NCBI Taxonomy" id="5866"/>
    <lineage>
        <taxon>Eukaryota</taxon>
        <taxon>Sar</taxon>
        <taxon>Alveolata</taxon>
        <taxon>Apicomplexa</taxon>
        <taxon>Aconoidasida</taxon>
        <taxon>Piroplasmida</taxon>
        <taxon>Babesiidae</taxon>
        <taxon>Babesia</taxon>
    </lineage>
</organism>
<keyword evidence="3" id="KW-1185">Reference proteome</keyword>
<evidence type="ECO:0000313" key="3">
    <source>
        <dbReference type="Proteomes" id="UP000033188"/>
    </source>
</evidence>
<gene>
    <name evidence="2" type="ORF">BBBOND_0403270</name>
</gene>
<protein>
    <submittedName>
        <fullName evidence="2">Uncharacterized protein</fullName>
    </submittedName>
</protein>
<feature type="transmembrane region" description="Helical" evidence="1">
    <location>
        <begin position="222"/>
        <end position="241"/>
    </location>
</feature>
<name>A0A061DE04_BABBI</name>
<reference evidence="3" key="1">
    <citation type="journal article" date="2014" name="Nucleic Acids Res.">
        <title>The evolutionary dynamics of variant antigen genes in Babesia reveal a history of genomic innovation underlying host-parasite interaction.</title>
        <authorList>
            <person name="Jackson A.P."/>
            <person name="Otto T.D."/>
            <person name="Darby A."/>
            <person name="Ramaprasad A."/>
            <person name="Xia D."/>
            <person name="Echaide I.E."/>
            <person name="Farber M."/>
            <person name="Gahlot S."/>
            <person name="Gamble J."/>
            <person name="Gupta D."/>
            <person name="Gupta Y."/>
            <person name="Jackson L."/>
            <person name="Malandrin L."/>
            <person name="Malas T.B."/>
            <person name="Moussa E."/>
            <person name="Nair M."/>
            <person name="Reid A.J."/>
            <person name="Sanders M."/>
            <person name="Sharma J."/>
            <person name="Tracey A."/>
            <person name="Quail M.A."/>
            <person name="Weir W."/>
            <person name="Wastling J.M."/>
            <person name="Hall N."/>
            <person name="Willadsen P."/>
            <person name="Lingelbach K."/>
            <person name="Shiels B."/>
            <person name="Tait A."/>
            <person name="Berriman M."/>
            <person name="Allred D.R."/>
            <person name="Pain A."/>
        </authorList>
    </citation>
    <scope>NUCLEOTIDE SEQUENCE [LARGE SCALE GENOMIC DNA]</scope>
    <source>
        <strain evidence="3">Bond</strain>
    </source>
</reference>
<dbReference type="OMA" id="IEEWAED"/>
<dbReference type="Proteomes" id="UP000033188">
    <property type="component" value="Chromosome 4"/>
</dbReference>
<dbReference type="EMBL" id="LK391710">
    <property type="protein sequence ID" value="CDR97839.1"/>
    <property type="molecule type" value="Genomic_DNA"/>
</dbReference>
<dbReference type="RefSeq" id="XP_012770025.1">
    <property type="nucleotide sequence ID" value="XM_012914571.1"/>
</dbReference>
<dbReference type="AlphaFoldDB" id="A0A061DE04"/>
<dbReference type="VEuPathDB" id="PiroplasmaDB:BBBOND_0403270"/>
<sequence length="242" mass="27337">MDSSKAVLIDLLRFLPLVEERLLGKDFDVSDTLQLTHLRQSVEMLESMAAKCESAISIEEASEIRKRIAVVRETVDVLSLRSSPAHSPSQYRDVMLLPGRGTAPEACDADYASCLNMTNEEFDALIEEWAEDRERPPTTIKVKKKGRMSSDVAEEQIRIDLVKLADTMKSKALWYRDLLVKDNEALSKYTVEQEKQLDTVTHAANEAAKLAKTARLSLRQSLFMIASLFFAVVFMMMVFIIT</sequence>
<dbReference type="KEGG" id="bbig:BBBOND_0403270"/>
<keyword evidence="1" id="KW-0812">Transmembrane</keyword>
<evidence type="ECO:0000313" key="2">
    <source>
        <dbReference type="EMBL" id="CDR97839.1"/>
    </source>
</evidence>
<evidence type="ECO:0000256" key="1">
    <source>
        <dbReference type="SAM" id="Phobius"/>
    </source>
</evidence>
<proteinExistence type="predicted"/>